<evidence type="ECO:0000256" key="1">
    <source>
        <dbReference type="ARBA" id="ARBA00004141"/>
    </source>
</evidence>
<accession>A0A7C1NG79</accession>
<organism evidence="12">
    <name type="scientific">candidate division WOR-3 bacterium</name>
    <dbReference type="NCBI Taxonomy" id="2052148"/>
    <lineage>
        <taxon>Bacteria</taxon>
        <taxon>Bacteria division WOR-3</taxon>
    </lineage>
</organism>
<dbReference type="NCBIfam" id="NF037961">
    <property type="entry name" value="RodA_shape"/>
    <property type="match status" value="1"/>
</dbReference>
<name>A0A7C1NG79_UNCW3</name>
<dbReference type="GO" id="GO:0009252">
    <property type="term" value="P:peptidoglycan biosynthetic process"/>
    <property type="evidence" value="ECO:0007669"/>
    <property type="project" value="UniProtKB-KW"/>
</dbReference>
<dbReference type="GO" id="GO:0015648">
    <property type="term" value="F:lipid-linked peptidoglycan transporter activity"/>
    <property type="evidence" value="ECO:0007669"/>
    <property type="project" value="TreeGrafter"/>
</dbReference>
<dbReference type="AlphaFoldDB" id="A0A7C1NG79"/>
<proteinExistence type="predicted"/>
<evidence type="ECO:0000256" key="5">
    <source>
        <dbReference type="ARBA" id="ARBA00022692"/>
    </source>
</evidence>
<keyword evidence="8 11" id="KW-1133">Transmembrane helix</keyword>
<dbReference type="PANTHER" id="PTHR30474:SF1">
    <property type="entry name" value="PEPTIDOGLYCAN GLYCOSYLTRANSFERASE MRDB"/>
    <property type="match status" value="1"/>
</dbReference>
<evidence type="ECO:0000313" key="12">
    <source>
        <dbReference type="EMBL" id="HEA86714.1"/>
    </source>
</evidence>
<evidence type="ECO:0000256" key="11">
    <source>
        <dbReference type="SAM" id="Phobius"/>
    </source>
</evidence>
<feature type="transmembrane region" description="Helical" evidence="11">
    <location>
        <begin position="331"/>
        <end position="353"/>
    </location>
</feature>
<dbReference type="EMBL" id="DSLG01000002">
    <property type="protein sequence ID" value="HEA86714.1"/>
    <property type="molecule type" value="Genomic_DNA"/>
</dbReference>
<keyword evidence="10" id="KW-0961">Cell wall biogenesis/degradation</keyword>
<feature type="transmembrane region" description="Helical" evidence="11">
    <location>
        <begin position="87"/>
        <end position="109"/>
    </location>
</feature>
<dbReference type="GO" id="GO:0008360">
    <property type="term" value="P:regulation of cell shape"/>
    <property type="evidence" value="ECO:0007669"/>
    <property type="project" value="UniProtKB-KW"/>
</dbReference>
<dbReference type="InterPro" id="IPR018365">
    <property type="entry name" value="Cell_cycle_FtsW-rel_CS"/>
</dbReference>
<evidence type="ECO:0000256" key="8">
    <source>
        <dbReference type="ARBA" id="ARBA00022989"/>
    </source>
</evidence>
<dbReference type="InterPro" id="IPR011923">
    <property type="entry name" value="RodA/MrdB"/>
</dbReference>
<feature type="transmembrane region" description="Helical" evidence="11">
    <location>
        <begin position="7"/>
        <end position="25"/>
    </location>
</feature>
<keyword evidence="9 11" id="KW-0472">Membrane</keyword>
<evidence type="ECO:0000256" key="10">
    <source>
        <dbReference type="ARBA" id="ARBA00023316"/>
    </source>
</evidence>
<evidence type="ECO:0000256" key="4">
    <source>
        <dbReference type="ARBA" id="ARBA00022679"/>
    </source>
</evidence>
<feature type="transmembrane region" description="Helical" evidence="11">
    <location>
        <begin position="121"/>
        <end position="142"/>
    </location>
</feature>
<reference evidence="12" key="1">
    <citation type="journal article" date="2020" name="mSystems">
        <title>Genome- and Community-Level Interaction Insights into Carbon Utilization and Element Cycling Functions of Hydrothermarchaeota in Hydrothermal Sediment.</title>
        <authorList>
            <person name="Zhou Z."/>
            <person name="Liu Y."/>
            <person name="Xu W."/>
            <person name="Pan J."/>
            <person name="Luo Z.H."/>
            <person name="Li M."/>
        </authorList>
    </citation>
    <scope>NUCLEOTIDE SEQUENCE [LARGE SCALE GENOMIC DNA]</scope>
    <source>
        <strain evidence="12">SpSt-265</strain>
    </source>
</reference>
<feature type="transmembrane region" description="Helical" evidence="11">
    <location>
        <begin position="169"/>
        <end position="202"/>
    </location>
</feature>
<keyword evidence="4" id="KW-0808">Transferase</keyword>
<evidence type="ECO:0000256" key="7">
    <source>
        <dbReference type="ARBA" id="ARBA00022984"/>
    </source>
</evidence>
<comment type="caution">
    <text evidence="12">The sequence shown here is derived from an EMBL/GenBank/DDBJ whole genome shotgun (WGS) entry which is preliminary data.</text>
</comment>
<sequence length="391" mass="43343">MKKVDITLLGTTCLLVIIGLLAIYSSASSQYLFRQLIFLPVGITGLLIACFTPRRLIYGMAEIFYGLTLLLLVLVLIFGSGPGAHRWFAIGTFNFQPSELAKISTVIILAKYLSYRRKMDFDFRTLAGPTAIVLPVVTLILLEPDLSTSISFLPMYAAMLYWQGLRPLYILLLFMPVLSFIAGFSLYFWIPFFSILSIIVFLRLRFFRALAAIATGSFFGLLSPVFLSLLKDYQRARIKSFFAPWLDPHGIGWNIIQSQIAIGSGRLFGKGYLNGSQKRLGFLPNRHTDFIFSCIAEEFGLIGSVVLLIIFGLLIYRLLLIAYRTRDQNGALITVGFAAIIGYHVFVNIGMLLGILPVTGITLPLISYGGSSLAATMTMIGFALNVAMNSE</sequence>
<keyword evidence="6" id="KW-0133">Cell shape</keyword>
<keyword evidence="3" id="KW-0328">Glycosyltransferase</keyword>
<dbReference type="GO" id="GO:0071555">
    <property type="term" value="P:cell wall organization"/>
    <property type="evidence" value="ECO:0007669"/>
    <property type="project" value="UniProtKB-KW"/>
</dbReference>
<gene>
    <name evidence="12" type="primary">rodA</name>
    <name evidence="12" type="ORF">ENP94_01725</name>
</gene>
<evidence type="ECO:0000256" key="2">
    <source>
        <dbReference type="ARBA" id="ARBA00022475"/>
    </source>
</evidence>
<dbReference type="Pfam" id="PF01098">
    <property type="entry name" value="FTSW_RODA_SPOVE"/>
    <property type="match status" value="2"/>
</dbReference>
<feature type="transmembrane region" description="Helical" evidence="11">
    <location>
        <begin position="209"/>
        <end position="230"/>
    </location>
</feature>
<keyword evidence="7" id="KW-0573">Peptidoglycan synthesis</keyword>
<dbReference type="PROSITE" id="PS00428">
    <property type="entry name" value="FTSW_RODA_SPOVE"/>
    <property type="match status" value="1"/>
</dbReference>
<feature type="transmembrane region" description="Helical" evidence="11">
    <location>
        <begin position="63"/>
        <end position="81"/>
    </location>
</feature>
<dbReference type="NCBIfam" id="TIGR02210">
    <property type="entry name" value="rodA_shape"/>
    <property type="match status" value="1"/>
</dbReference>
<dbReference type="GO" id="GO:0032153">
    <property type="term" value="C:cell division site"/>
    <property type="evidence" value="ECO:0007669"/>
    <property type="project" value="TreeGrafter"/>
</dbReference>
<evidence type="ECO:0000256" key="9">
    <source>
        <dbReference type="ARBA" id="ARBA00023136"/>
    </source>
</evidence>
<dbReference type="PANTHER" id="PTHR30474">
    <property type="entry name" value="CELL CYCLE PROTEIN"/>
    <property type="match status" value="1"/>
</dbReference>
<evidence type="ECO:0000256" key="3">
    <source>
        <dbReference type="ARBA" id="ARBA00022676"/>
    </source>
</evidence>
<dbReference type="InterPro" id="IPR001182">
    <property type="entry name" value="FtsW/RodA"/>
</dbReference>
<evidence type="ECO:0000256" key="6">
    <source>
        <dbReference type="ARBA" id="ARBA00022960"/>
    </source>
</evidence>
<keyword evidence="5 11" id="KW-0812">Transmembrane</keyword>
<feature type="transmembrane region" description="Helical" evidence="11">
    <location>
        <begin position="365"/>
        <end position="387"/>
    </location>
</feature>
<dbReference type="GO" id="GO:0016757">
    <property type="term" value="F:glycosyltransferase activity"/>
    <property type="evidence" value="ECO:0007669"/>
    <property type="project" value="UniProtKB-KW"/>
</dbReference>
<dbReference type="GO" id="GO:0051301">
    <property type="term" value="P:cell division"/>
    <property type="evidence" value="ECO:0007669"/>
    <property type="project" value="InterPro"/>
</dbReference>
<feature type="transmembrane region" description="Helical" evidence="11">
    <location>
        <begin position="31"/>
        <end position="51"/>
    </location>
</feature>
<feature type="transmembrane region" description="Helical" evidence="11">
    <location>
        <begin position="299"/>
        <end position="319"/>
    </location>
</feature>
<protein>
    <submittedName>
        <fullName evidence="12">Rod shape-determining protein RodA</fullName>
    </submittedName>
</protein>
<keyword evidence="2" id="KW-1003">Cell membrane</keyword>
<comment type="subcellular location">
    <subcellularLocation>
        <location evidence="1">Membrane</location>
        <topology evidence="1">Multi-pass membrane protein</topology>
    </subcellularLocation>
</comment>
<dbReference type="GO" id="GO:0005886">
    <property type="term" value="C:plasma membrane"/>
    <property type="evidence" value="ECO:0007669"/>
    <property type="project" value="TreeGrafter"/>
</dbReference>